<accession>A0A183DL59</accession>
<name>A0A183DL59_9BILA</name>
<gene>
    <name evidence="1" type="ORF">GPUH_LOCUS9449</name>
</gene>
<dbReference type="Gene3D" id="1.10.287.140">
    <property type="match status" value="1"/>
</dbReference>
<proteinExistence type="predicted"/>
<keyword evidence="2" id="KW-1185">Reference proteome</keyword>
<dbReference type="AlphaFoldDB" id="A0A183DL59"/>
<dbReference type="OrthoDB" id="6718861at2759"/>
<reference evidence="3" key="1">
    <citation type="submission" date="2016-06" db="UniProtKB">
        <authorList>
            <consortium name="WormBaseParasite"/>
        </authorList>
    </citation>
    <scope>IDENTIFICATION</scope>
</reference>
<reference evidence="1 2" key="2">
    <citation type="submission" date="2018-11" db="EMBL/GenBank/DDBJ databases">
        <authorList>
            <consortium name="Pathogen Informatics"/>
        </authorList>
    </citation>
    <scope>NUCLEOTIDE SEQUENCE [LARGE SCALE GENOMIC DNA]</scope>
</reference>
<evidence type="ECO:0000313" key="1">
    <source>
        <dbReference type="EMBL" id="VDK72494.1"/>
    </source>
</evidence>
<protein>
    <submittedName>
        <fullName evidence="3">Recombinase</fullName>
    </submittedName>
</protein>
<organism evidence="3">
    <name type="scientific">Gongylonema pulchrum</name>
    <dbReference type="NCBI Taxonomy" id="637853"/>
    <lineage>
        <taxon>Eukaryota</taxon>
        <taxon>Metazoa</taxon>
        <taxon>Ecdysozoa</taxon>
        <taxon>Nematoda</taxon>
        <taxon>Chromadorea</taxon>
        <taxon>Rhabditida</taxon>
        <taxon>Spirurina</taxon>
        <taxon>Spiruromorpha</taxon>
        <taxon>Spiruroidea</taxon>
        <taxon>Gongylonematidae</taxon>
        <taxon>Gongylonema</taxon>
    </lineage>
</organism>
<dbReference type="WBParaSite" id="GPUH_0000946101-mRNA-1">
    <property type="protein sequence ID" value="GPUH_0000946101-mRNA-1"/>
    <property type="gene ID" value="GPUH_0000946101"/>
</dbReference>
<evidence type="ECO:0000313" key="2">
    <source>
        <dbReference type="Proteomes" id="UP000271098"/>
    </source>
</evidence>
<dbReference type="Proteomes" id="UP000271098">
    <property type="component" value="Unassembled WGS sequence"/>
</dbReference>
<evidence type="ECO:0000313" key="3">
    <source>
        <dbReference type="WBParaSite" id="GPUH_0000946101-mRNA-1"/>
    </source>
</evidence>
<dbReference type="EMBL" id="UYRT01030993">
    <property type="protein sequence ID" value="VDK72494.1"/>
    <property type="molecule type" value="Genomic_DNA"/>
</dbReference>
<sequence length="78" mass="8805">MAEVNRVDDRTLPIDEQLDPSFFESVDYFVEKGISVITPKLIDELKSNCLNDAQKQSYVKGILATIKSVNKVRFLIGT</sequence>